<reference evidence="1" key="3">
    <citation type="submission" date="2025-09" db="UniProtKB">
        <authorList>
            <consortium name="Ensembl"/>
        </authorList>
    </citation>
    <scope>IDENTIFICATION</scope>
</reference>
<evidence type="ECO:0000313" key="1">
    <source>
        <dbReference type="Ensembl" id="ENSMFAP00000053164.1"/>
    </source>
</evidence>
<proteinExistence type="predicted"/>
<organism evidence="1 2">
    <name type="scientific">Macaca fascicularis</name>
    <name type="common">Crab-eating macaque</name>
    <name type="synonym">Cynomolgus monkey</name>
    <dbReference type="NCBI Taxonomy" id="9541"/>
    <lineage>
        <taxon>Eukaryota</taxon>
        <taxon>Metazoa</taxon>
        <taxon>Chordata</taxon>
        <taxon>Craniata</taxon>
        <taxon>Vertebrata</taxon>
        <taxon>Euteleostomi</taxon>
        <taxon>Mammalia</taxon>
        <taxon>Eutheria</taxon>
        <taxon>Euarchontoglires</taxon>
        <taxon>Primates</taxon>
        <taxon>Haplorrhini</taxon>
        <taxon>Catarrhini</taxon>
        <taxon>Cercopithecidae</taxon>
        <taxon>Cercopithecinae</taxon>
        <taxon>Macaca</taxon>
    </lineage>
</organism>
<evidence type="ECO:0000313" key="2">
    <source>
        <dbReference type="Proteomes" id="UP000233100"/>
    </source>
</evidence>
<reference evidence="1" key="2">
    <citation type="submission" date="2025-08" db="UniProtKB">
        <authorList>
            <consortium name="Ensembl"/>
        </authorList>
    </citation>
    <scope>IDENTIFICATION</scope>
</reference>
<keyword evidence="2" id="KW-1185">Reference proteome</keyword>
<dbReference type="Proteomes" id="UP000233100">
    <property type="component" value="Chromosome 3"/>
</dbReference>
<sequence length="54" mass="5769">MGANVSGAAWATEQDFVSKKKVSKVGQAWWQVPVVPVTPEAEAGGLLESRNSRL</sequence>
<protein>
    <submittedName>
        <fullName evidence="1">Uncharacterized protein</fullName>
    </submittedName>
</protein>
<reference evidence="1 2" key="1">
    <citation type="submission" date="2013-03" db="EMBL/GenBank/DDBJ databases">
        <authorList>
            <person name="Warren W."/>
            <person name="Wilson R.K."/>
        </authorList>
    </citation>
    <scope>NUCLEOTIDE SEQUENCE</scope>
</reference>
<accession>A0A7N9CNI2</accession>
<name>A0A7N9CNI2_MACFA</name>
<dbReference type="AlphaFoldDB" id="A0A7N9CNI2"/>
<dbReference type="Ensembl" id="ENSMFAT00000079620.1">
    <property type="protein sequence ID" value="ENSMFAP00000053164.1"/>
    <property type="gene ID" value="ENSMFAG00000054044.1"/>
</dbReference>